<evidence type="ECO:0008006" key="5">
    <source>
        <dbReference type="Google" id="ProtNLM"/>
    </source>
</evidence>
<evidence type="ECO:0000256" key="2">
    <source>
        <dbReference type="SAM" id="SignalP"/>
    </source>
</evidence>
<dbReference type="NCBIfam" id="NF033672">
    <property type="entry name" value="mbn_chaper_assoc"/>
    <property type="match status" value="1"/>
</dbReference>
<sequence>MTKIFFSAFLAAWLASASGHQVAGDHHSSKVSPAKDMQTIVHVMKKQFDQPKSPLQVAPVVVEGDWALAGWLQGERGGRALLQKRHAHWVIVVCAGDGLRQADALVQTGMPNDVATALSKKLQTAESRLPADTLKKFASFEGMLRVDGDAGHGAPHGSHGAHPKNNSPR</sequence>
<comment type="caution">
    <text evidence="3">The sequence shown here is derived from an EMBL/GenBank/DDBJ whole genome shotgun (WGS) entry which is preliminary data.</text>
</comment>
<gene>
    <name evidence="3" type="ORF">B9Z37_05925</name>
</gene>
<feature type="region of interest" description="Disordered" evidence="1">
    <location>
        <begin position="148"/>
        <end position="169"/>
    </location>
</feature>
<evidence type="ECO:0000313" key="3">
    <source>
        <dbReference type="EMBL" id="PUE54104.1"/>
    </source>
</evidence>
<dbReference type="AlphaFoldDB" id="A0A315EDY2"/>
<organism evidence="3 4">
    <name type="scientific">Limnohabitans parvus II-B4</name>
    <dbReference type="NCBI Taxonomy" id="1293052"/>
    <lineage>
        <taxon>Bacteria</taxon>
        <taxon>Pseudomonadati</taxon>
        <taxon>Pseudomonadota</taxon>
        <taxon>Betaproteobacteria</taxon>
        <taxon>Burkholderiales</taxon>
        <taxon>Comamonadaceae</taxon>
        <taxon>Limnohabitans</taxon>
    </lineage>
</organism>
<name>A0A315EDY2_9BURK</name>
<keyword evidence="4" id="KW-1185">Reference proteome</keyword>
<feature type="signal peptide" evidence="2">
    <location>
        <begin position="1"/>
        <end position="23"/>
    </location>
</feature>
<accession>A0A315EDY2</accession>
<protein>
    <recommendedName>
        <fullName evidence="5">Copper uptake system-associated protein</fullName>
    </recommendedName>
</protein>
<keyword evidence="2" id="KW-0732">Signal</keyword>
<proteinExistence type="predicted"/>
<dbReference type="EMBL" id="NESN01000002">
    <property type="protein sequence ID" value="PUE54104.1"/>
    <property type="molecule type" value="Genomic_DNA"/>
</dbReference>
<dbReference type="Proteomes" id="UP000250790">
    <property type="component" value="Unassembled WGS sequence"/>
</dbReference>
<evidence type="ECO:0000313" key="4">
    <source>
        <dbReference type="Proteomes" id="UP000250790"/>
    </source>
</evidence>
<reference evidence="3 4" key="1">
    <citation type="submission" date="2017-04" db="EMBL/GenBank/DDBJ databases">
        <title>Unexpected and diverse lifestyles within the genus Limnohabitans.</title>
        <authorList>
            <person name="Kasalicky V."/>
            <person name="Mehrshad M."/>
            <person name="Andrei S.-A."/>
            <person name="Salcher M."/>
            <person name="Kratochvilova H."/>
            <person name="Simek K."/>
            <person name="Ghai R."/>
        </authorList>
    </citation>
    <scope>NUCLEOTIDE SEQUENCE [LARGE SCALE GENOMIC DNA]</scope>
    <source>
        <strain evidence="3 4">II-B4</strain>
    </source>
</reference>
<feature type="chain" id="PRO_5016400520" description="Copper uptake system-associated protein" evidence="2">
    <location>
        <begin position="24"/>
        <end position="169"/>
    </location>
</feature>
<dbReference type="OrthoDB" id="8536866at2"/>
<dbReference type="RefSeq" id="WP_100120107.1">
    <property type="nucleotide sequence ID" value="NZ_NESN01000002.1"/>
</dbReference>
<evidence type="ECO:0000256" key="1">
    <source>
        <dbReference type="SAM" id="MobiDB-lite"/>
    </source>
</evidence>